<dbReference type="OrthoDB" id="497185at2759"/>
<dbReference type="PANTHER" id="PTHR15239">
    <property type="entry name" value="NUCLEAR EXPORT MEDIATOR FACTOR NEMF"/>
    <property type="match status" value="1"/>
</dbReference>
<feature type="region of interest" description="Disordered" evidence="1">
    <location>
        <begin position="195"/>
        <end position="224"/>
    </location>
</feature>
<feature type="domain" description="NFACT RNA-binding" evidence="2">
    <location>
        <begin position="226"/>
        <end position="331"/>
    </location>
</feature>
<name>A0A1Z5K9D9_FISSO</name>
<gene>
    <name evidence="3" type="ORF">FisN_2Lh578</name>
</gene>
<dbReference type="GO" id="GO:1990112">
    <property type="term" value="C:RQC complex"/>
    <property type="evidence" value="ECO:0007669"/>
    <property type="project" value="TreeGrafter"/>
</dbReference>
<reference evidence="3 4" key="1">
    <citation type="journal article" date="2015" name="Plant Cell">
        <title>Oil accumulation by the oleaginous diatom Fistulifera solaris as revealed by the genome and transcriptome.</title>
        <authorList>
            <person name="Tanaka T."/>
            <person name="Maeda Y."/>
            <person name="Veluchamy A."/>
            <person name="Tanaka M."/>
            <person name="Abida H."/>
            <person name="Marechal E."/>
            <person name="Bowler C."/>
            <person name="Muto M."/>
            <person name="Sunaga Y."/>
            <person name="Tanaka M."/>
            <person name="Yoshino T."/>
            <person name="Taniguchi T."/>
            <person name="Fukuda Y."/>
            <person name="Nemoto M."/>
            <person name="Matsumoto M."/>
            <person name="Wong P.S."/>
            <person name="Aburatani S."/>
            <person name="Fujibuchi W."/>
        </authorList>
    </citation>
    <scope>NUCLEOTIDE SEQUENCE [LARGE SCALE GENOMIC DNA]</scope>
    <source>
        <strain evidence="3 4">JPCC DA0580</strain>
    </source>
</reference>
<protein>
    <recommendedName>
        <fullName evidence="2">NFACT RNA-binding domain-containing protein</fullName>
    </recommendedName>
</protein>
<proteinExistence type="predicted"/>
<keyword evidence="4" id="KW-1185">Reference proteome</keyword>
<dbReference type="GO" id="GO:1990116">
    <property type="term" value="P:ribosome-associated ubiquitin-dependent protein catabolic process"/>
    <property type="evidence" value="ECO:0007669"/>
    <property type="project" value="TreeGrafter"/>
</dbReference>
<dbReference type="AlphaFoldDB" id="A0A1Z5K9D9"/>
<organism evidence="3 4">
    <name type="scientific">Fistulifera solaris</name>
    <name type="common">Oleaginous diatom</name>
    <dbReference type="NCBI Taxonomy" id="1519565"/>
    <lineage>
        <taxon>Eukaryota</taxon>
        <taxon>Sar</taxon>
        <taxon>Stramenopiles</taxon>
        <taxon>Ochrophyta</taxon>
        <taxon>Bacillariophyta</taxon>
        <taxon>Bacillariophyceae</taxon>
        <taxon>Bacillariophycidae</taxon>
        <taxon>Naviculales</taxon>
        <taxon>Naviculaceae</taxon>
        <taxon>Fistulifera</taxon>
    </lineage>
</organism>
<dbReference type="PANTHER" id="PTHR15239:SF6">
    <property type="entry name" value="RIBOSOME QUALITY CONTROL COMPLEX SUBUNIT NEMF"/>
    <property type="match status" value="1"/>
</dbReference>
<dbReference type="InterPro" id="IPR008532">
    <property type="entry name" value="NFACT_RNA-bd"/>
</dbReference>
<dbReference type="Proteomes" id="UP000198406">
    <property type="component" value="Unassembled WGS sequence"/>
</dbReference>
<dbReference type="InParanoid" id="A0A1Z5K9D9"/>
<dbReference type="Pfam" id="PF05670">
    <property type="entry name" value="NFACT-R_1"/>
    <property type="match status" value="1"/>
</dbReference>
<dbReference type="GO" id="GO:0072344">
    <property type="term" value="P:rescue of stalled ribosome"/>
    <property type="evidence" value="ECO:0007669"/>
    <property type="project" value="TreeGrafter"/>
</dbReference>
<feature type="compositionally biased region" description="Pro residues" evidence="1">
    <location>
        <begin position="202"/>
        <end position="211"/>
    </location>
</feature>
<evidence type="ECO:0000256" key="1">
    <source>
        <dbReference type="SAM" id="MobiDB-lite"/>
    </source>
</evidence>
<evidence type="ECO:0000313" key="4">
    <source>
        <dbReference type="Proteomes" id="UP000198406"/>
    </source>
</evidence>
<comment type="caution">
    <text evidence="3">The sequence shown here is derived from an EMBL/GenBank/DDBJ whole genome shotgun (WGS) entry which is preliminary data.</text>
</comment>
<sequence>MAFSVFCRRGGGSILRGAAAWSSPDVTLSRCCKVSLFSSLKTKYSACSPSTIPTRQQQLQQHRFFSRHLFLSTTDDDDYNTNGSQDSKTIDSTWDISGLKKEVNRLITRSHKKIGKASQRLTKAKVQVEELLTTPKMPLERLEECPDVESLEFELNELQVRLDGLNQLESMLGSVKNKKDTVLPPDMATLAVQLGVNDHPPARLPRGPPKPKGPRTQDTSRKPYRRYYSLNGTEIRVGKKAEDNDELSLNPKYRDGSDWWMHASGCPGSHVVIRWPEDRMPDNEVLQDAASLAARQSKCQGSVIKVSLTRCRDIKKPPGAKAGLVMLTGKVQTISVNMREAESRLERLESTVLVN</sequence>
<dbReference type="GO" id="GO:0043023">
    <property type="term" value="F:ribosomal large subunit binding"/>
    <property type="evidence" value="ECO:0007669"/>
    <property type="project" value="TreeGrafter"/>
</dbReference>
<evidence type="ECO:0000313" key="3">
    <source>
        <dbReference type="EMBL" id="GAX22745.1"/>
    </source>
</evidence>
<accession>A0A1Z5K9D9</accession>
<dbReference type="EMBL" id="BDSP01000189">
    <property type="protein sequence ID" value="GAX22745.1"/>
    <property type="molecule type" value="Genomic_DNA"/>
</dbReference>
<dbReference type="GO" id="GO:0000049">
    <property type="term" value="F:tRNA binding"/>
    <property type="evidence" value="ECO:0007669"/>
    <property type="project" value="TreeGrafter"/>
</dbReference>
<evidence type="ECO:0000259" key="2">
    <source>
        <dbReference type="Pfam" id="PF05670"/>
    </source>
</evidence>
<dbReference type="InterPro" id="IPR051608">
    <property type="entry name" value="RQC_Subunit_NEMF"/>
</dbReference>